<dbReference type="CDD" id="cd06260">
    <property type="entry name" value="DUF820-like"/>
    <property type="match status" value="1"/>
</dbReference>
<evidence type="ECO:0000256" key="1">
    <source>
        <dbReference type="SAM" id="Coils"/>
    </source>
</evidence>
<dbReference type="InterPro" id="IPR012296">
    <property type="entry name" value="Nuclease_put_TT1808"/>
</dbReference>
<dbReference type="InterPro" id="IPR011335">
    <property type="entry name" value="Restrct_endonuc-II-like"/>
</dbReference>
<dbReference type="SUPFAM" id="SSF52980">
    <property type="entry name" value="Restriction endonuclease-like"/>
    <property type="match status" value="1"/>
</dbReference>
<dbReference type="SUPFAM" id="SSF57997">
    <property type="entry name" value="Tropomyosin"/>
    <property type="match status" value="1"/>
</dbReference>
<dbReference type="Gene3D" id="1.20.5.340">
    <property type="match status" value="1"/>
</dbReference>
<dbReference type="InterPro" id="IPR008538">
    <property type="entry name" value="Uma2"/>
</dbReference>
<reference evidence="3 4" key="1">
    <citation type="submission" date="2014-02" db="EMBL/GenBank/DDBJ databases">
        <authorList>
            <person name="Genoscope - CEA"/>
        </authorList>
    </citation>
    <scope>NUCLEOTIDE SEQUENCE [LARGE SCALE GENOMIC DNA]</scope>
    <source>
        <strain evidence="3 4">PCC 8005</strain>
    </source>
</reference>
<organism evidence="3 4">
    <name type="scientific">Limnospira indica PCC 8005</name>
    <dbReference type="NCBI Taxonomy" id="376219"/>
    <lineage>
        <taxon>Bacteria</taxon>
        <taxon>Bacillati</taxon>
        <taxon>Cyanobacteriota</taxon>
        <taxon>Cyanophyceae</taxon>
        <taxon>Oscillatoriophycideae</taxon>
        <taxon>Oscillatoriales</taxon>
        <taxon>Sirenicapillariaceae</taxon>
        <taxon>Limnospira</taxon>
    </lineage>
</organism>
<evidence type="ECO:0000313" key="4">
    <source>
        <dbReference type="Proteomes" id="UP000032946"/>
    </source>
</evidence>
<dbReference type="AlphaFoldDB" id="A0A9P1KGK3"/>
<dbReference type="Pfam" id="PF05685">
    <property type="entry name" value="Uma2"/>
    <property type="match status" value="1"/>
</dbReference>
<feature type="coiled-coil region" evidence="1">
    <location>
        <begin position="204"/>
        <end position="273"/>
    </location>
</feature>
<name>A0A9P1KGK3_9CYAN</name>
<sequence>MTVTEQLASLETSPEWEDIEFPPGDLESQELPLESYLHLQQILLLIKCLDWLWRDRNDYFDAGNLTIYYSPHQKKSSDFRGPDFFVVLDTERRSRKSWVVWEEGGKYPNIIVELLSSSTAKTDRTEKKKIYQDIFRTPEYFWFDPESLEFQGFALIQGTYQPITPNDMGHLWSEQLQLFLGIENRQLRFFSPDGVLVPTPEESATEAQQQLGSVQNELVTTQNQLGSVENELVTTQNQLGSVENELVTTQNQLGSVQNELAIERQQKDQLAAKLRELGIDPEQL</sequence>
<dbReference type="PANTHER" id="PTHR33352">
    <property type="entry name" value="SLR1095 PROTEIN"/>
    <property type="match status" value="1"/>
</dbReference>
<keyword evidence="1" id="KW-0175">Coiled coil</keyword>
<accession>A0A9P1KGK3</accession>
<evidence type="ECO:0000259" key="2">
    <source>
        <dbReference type="Pfam" id="PF05685"/>
    </source>
</evidence>
<feature type="domain" description="Putative restriction endonuclease" evidence="2">
    <location>
        <begin position="5"/>
        <end position="178"/>
    </location>
</feature>
<dbReference type="Proteomes" id="UP000032946">
    <property type="component" value="Chromosome"/>
</dbReference>
<dbReference type="EMBL" id="FO818640">
    <property type="protein sequence ID" value="CDM95704.1"/>
    <property type="molecule type" value="Genomic_DNA"/>
</dbReference>
<proteinExistence type="predicted"/>
<gene>
    <name evidence="3" type="ORF">ARTHRO_40110</name>
</gene>
<protein>
    <recommendedName>
        <fullName evidence="2">Putative restriction endonuclease domain-containing protein</fullName>
    </recommendedName>
</protein>
<dbReference type="Gene3D" id="3.90.1570.10">
    <property type="entry name" value="tt1808, chain A"/>
    <property type="match status" value="1"/>
</dbReference>
<dbReference type="PANTHER" id="PTHR33352:SF3">
    <property type="entry name" value="SLR1612 PROTEIN"/>
    <property type="match status" value="1"/>
</dbReference>
<dbReference type="RefSeq" id="WP_048895109.1">
    <property type="nucleotide sequence ID" value="NZ_FO818640.1"/>
</dbReference>
<evidence type="ECO:0000313" key="3">
    <source>
        <dbReference type="EMBL" id="CDM95704.1"/>
    </source>
</evidence>
<keyword evidence="4" id="KW-1185">Reference proteome</keyword>